<feature type="domain" description="GmrSD restriction endonucleases N-terminal" evidence="1">
    <location>
        <begin position="18"/>
        <end position="223"/>
    </location>
</feature>
<evidence type="ECO:0000313" key="3">
    <source>
        <dbReference type="Proteomes" id="UP000593890"/>
    </source>
</evidence>
<accession>A0A7I8D327</accession>
<dbReference type="EMBL" id="AP023321">
    <property type="protein sequence ID" value="BCI61237.1"/>
    <property type="molecule type" value="Genomic_DNA"/>
</dbReference>
<protein>
    <recommendedName>
        <fullName evidence="1">GmrSD restriction endonucleases N-terminal domain-containing protein</fullName>
    </recommendedName>
</protein>
<dbReference type="PANTHER" id="PTHR37292:SF2">
    <property type="entry name" value="DUF262 DOMAIN-CONTAINING PROTEIN"/>
    <property type="match status" value="1"/>
</dbReference>
<proteinExistence type="predicted"/>
<evidence type="ECO:0000259" key="1">
    <source>
        <dbReference type="Pfam" id="PF03235"/>
    </source>
</evidence>
<dbReference type="RefSeq" id="WP_246441512.1">
    <property type="nucleotide sequence ID" value="NZ_AP023321.1"/>
</dbReference>
<gene>
    <name evidence="2" type="ORF">C12CBH8_18760</name>
</gene>
<dbReference type="PANTHER" id="PTHR37292">
    <property type="entry name" value="VNG6097C"/>
    <property type="match status" value="1"/>
</dbReference>
<dbReference type="InterPro" id="IPR004919">
    <property type="entry name" value="GmrSD_N"/>
</dbReference>
<dbReference type="Pfam" id="PF03235">
    <property type="entry name" value="GmrSD_N"/>
    <property type="match status" value="1"/>
</dbReference>
<evidence type="ECO:0000313" key="2">
    <source>
        <dbReference type="EMBL" id="BCI61237.1"/>
    </source>
</evidence>
<dbReference type="AlphaFoldDB" id="A0A7I8D327"/>
<reference evidence="3" key="1">
    <citation type="submission" date="2020-07" db="EMBL/GenBank/DDBJ databases">
        <title>Complete genome sequencing of Clostridia bacterium strain 12CBH8.</title>
        <authorList>
            <person name="Sakamoto M."/>
            <person name="Murakami T."/>
            <person name="Mori H."/>
        </authorList>
    </citation>
    <scope>NUCLEOTIDE SEQUENCE [LARGE SCALE GENOMIC DNA]</scope>
    <source>
        <strain evidence="3">12CBH8</strain>
    </source>
</reference>
<sequence>MDNQVSQYQSLPGNMLYNNLISNIEQGQIKIPQFQRKFVWSIEETAGLIDSILKGYPIGTFIIWETNDRLRSVRNIGNFQFPDTPDGNTVQYVLDGQQRMTSLYVALRGAKLEDDNGQITDYSEIYVNLSAKSDDSLVLTDKTGYQDTQIIRFVDLLNGSLSLLLSKYNDYIDTIDAYRKAVQTYQFSKIDVKNAPIEVATEIFTRINIGGKPLTLFEIMAAKTYDEAKKFDLSEKYDALIENLSNVDYDTISSSTVLQAVSVCLVKECTRKSILNLEKQKFIDVWPRVESAFESAVDYLRSFYKIPVSQLLPYDALLVPFTYYFFHHKDIPAGLQQDLLQDYFWRCVLTSRFSSAAETKLTQDMKLIDKILNNEQPVYDVPIDTSVEFIRNHGYFSAGSAFIKGMLCLLAYQQPVSYQNNGIVHIANDWLKQANSKNYHHFFPKAYMRKAHPEVDDWLVNHIGNITIVDDFLNKRSIRDRAPSKYISEYMAQNPNLEKALNSHLISAASGWGVLEDDYQTFFQNRLNWFCEELNKRVIVTQADRTA</sequence>
<name>A0A7I8D327_9FIRM</name>
<dbReference type="KEGG" id="sman:C12CBH8_18760"/>
<organism evidence="2 3">
    <name type="scientific">Solibaculum mannosilyticum</name>
    <dbReference type="NCBI Taxonomy" id="2780922"/>
    <lineage>
        <taxon>Bacteria</taxon>
        <taxon>Bacillati</taxon>
        <taxon>Bacillota</taxon>
        <taxon>Clostridia</taxon>
        <taxon>Eubacteriales</taxon>
        <taxon>Oscillospiraceae</taxon>
        <taxon>Solibaculum</taxon>
    </lineage>
</organism>
<dbReference type="Proteomes" id="UP000593890">
    <property type="component" value="Chromosome"/>
</dbReference>
<keyword evidence="3" id="KW-1185">Reference proteome</keyword>